<evidence type="ECO:0000256" key="1">
    <source>
        <dbReference type="SAM" id="MobiDB-lite"/>
    </source>
</evidence>
<dbReference type="Proteomes" id="UP001497623">
    <property type="component" value="Unassembled WGS sequence"/>
</dbReference>
<name>A0AAV2RKP0_MEGNR</name>
<organism evidence="2 3">
    <name type="scientific">Meganyctiphanes norvegica</name>
    <name type="common">Northern krill</name>
    <name type="synonym">Thysanopoda norvegica</name>
    <dbReference type="NCBI Taxonomy" id="48144"/>
    <lineage>
        <taxon>Eukaryota</taxon>
        <taxon>Metazoa</taxon>
        <taxon>Ecdysozoa</taxon>
        <taxon>Arthropoda</taxon>
        <taxon>Crustacea</taxon>
        <taxon>Multicrustacea</taxon>
        <taxon>Malacostraca</taxon>
        <taxon>Eumalacostraca</taxon>
        <taxon>Eucarida</taxon>
        <taxon>Euphausiacea</taxon>
        <taxon>Euphausiidae</taxon>
        <taxon>Meganyctiphanes</taxon>
    </lineage>
</organism>
<sequence length="102" mass="11360">MRAASGRQRPVKDCKTHTQAADNQKYGNWDDGCSVLLPVRQRSYEGVDDELHEGLDSQHHPDLHVLLHQLLVLRVYIPLVDDTVVLLAATALGARLTNPRVA</sequence>
<keyword evidence="3" id="KW-1185">Reference proteome</keyword>
<feature type="region of interest" description="Disordered" evidence="1">
    <location>
        <begin position="1"/>
        <end position="20"/>
    </location>
</feature>
<evidence type="ECO:0000313" key="3">
    <source>
        <dbReference type="Proteomes" id="UP001497623"/>
    </source>
</evidence>
<feature type="non-terminal residue" evidence="2">
    <location>
        <position position="102"/>
    </location>
</feature>
<comment type="caution">
    <text evidence="2">The sequence shown here is derived from an EMBL/GenBank/DDBJ whole genome shotgun (WGS) entry which is preliminary data.</text>
</comment>
<evidence type="ECO:0000313" key="2">
    <source>
        <dbReference type="EMBL" id="CAL4124642.1"/>
    </source>
</evidence>
<proteinExistence type="predicted"/>
<accession>A0AAV2RKP0</accession>
<reference evidence="2 3" key="1">
    <citation type="submission" date="2024-05" db="EMBL/GenBank/DDBJ databases">
        <authorList>
            <person name="Wallberg A."/>
        </authorList>
    </citation>
    <scope>NUCLEOTIDE SEQUENCE [LARGE SCALE GENOMIC DNA]</scope>
</reference>
<protein>
    <submittedName>
        <fullName evidence="2">Uncharacterized protein</fullName>
    </submittedName>
</protein>
<gene>
    <name evidence="2" type="ORF">MNOR_LOCUS24679</name>
</gene>
<dbReference type="AlphaFoldDB" id="A0AAV2RKP0"/>
<dbReference type="EMBL" id="CAXKWB010022819">
    <property type="protein sequence ID" value="CAL4124642.1"/>
    <property type="molecule type" value="Genomic_DNA"/>
</dbReference>